<dbReference type="InParanoid" id="A0A068V028"/>
<evidence type="ECO:0000313" key="2">
    <source>
        <dbReference type="EMBL" id="CDP13188.1"/>
    </source>
</evidence>
<dbReference type="Gene3D" id="2.120.10.80">
    <property type="entry name" value="Kelch-type beta propeller"/>
    <property type="match status" value="1"/>
</dbReference>
<dbReference type="AlphaFoldDB" id="A0A068V028"/>
<dbReference type="InterPro" id="IPR001810">
    <property type="entry name" value="F-box_dom"/>
</dbReference>
<dbReference type="InterPro" id="IPR050354">
    <property type="entry name" value="F-box/kelch-repeat_ARATH"/>
</dbReference>
<dbReference type="GO" id="GO:0043161">
    <property type="term" value="P:proteasome-mediated ubiquitin-dependent protein catabolic process"/>
    <property type="evidence" value="ECO:0007669"/>
    <property type="project" value="TreeGrafter"/>
</dbReference>
<dbReference type="GO" id="GO:0005634">
    <property type="term" value="C:nucleus"/>
    <property type="evidence" value="ECO:0007669"/>
    <property type="project" value="TreeGrafter"/>
</dbReference>
<protein>
    <recommendedName>
        <fullName evidence="1">F-box domain-containing protein</fullName>
    </recommendedName>
</protein>
<dbReference type="OrthoDB" id="1854110at2759"/>
<gene>
    <name evidence="2" type="ORF">GSCOC_T00038049001</name>
</gene>
<dbReference type="InterPro" id="IPR036047">
    <property type="entry name" value="F-box-like_dom_sf"/>
</dbReference>
<dbReference type="EMBL" id="HG739158">
    <property type="protein sequence ID" value="CDP13188.1"/>
    <property type="molecule type" value="Genomic_DNA"/>
</dbReference>
<dbReference type="SUPFAM" id="SSF117281">
    <property type="entry name" value="Kelch motif"/>
    <property type="match status" value="1"/>
</dbReference>
<dbReference type="STRING" id="49390.A0A068V028"/>
<dbReference type="Pfam" id="PF00646">
    <property type="entry name" value="F-box"/>
    <property type="match status" value="1"/>
</dbReference>
<dbReference type="PhylomeDB" id="A0A068V028"/>
<evidence type="ECO:0000313" key="3">
    <source>
        <dbReference type="Proteomes" id="UP000295252"/>
    </source>
</evidence>
<organism evidence="2 3">
    <name type="scientific">Coffea canephora</name>
    <name type="common">Robusta coffee</name>
    <dbReference type="NCBI Taxonomy" id="49390"/>
    <lineage>
        <taxon>Eukaryota</taxon>
        <taxon>Viridiplantae</taxon>
        <taxon>Streptophyta</taxon>
        <taxon>Embryophyta</taxon>
        <taxon>Tracheophyta</taxon>
        <taxon>Spermatophyta</taxon>
        <taxon>Magnoliopsida</taxon>
        <taxon>eudicotyledons</taxon>
        <taxon>Gunneridae</taxon>
        <taxon>Pentapetalae</taxon>
        <taxon>asterids</taxon>
        <taxon>lamiids</taxon>
        <taxon>Gentianales</taxon>
        <taxon>Rubiaceae</taxon>
        <taxon>Ixoroideae</taxon>
        <taxon>Gardenieae complex</taxon>
        <taxon>Bertiereae - Coffeeae clade</taxon>
        <taxon>Coffeeae</taxon>
        <taxon>Coffea</taxon>
    </lineage>
</organism>
<dbReference type="Proteomes" id="UP000295252">
    <property type="component" value="Chromosome III"/>
</dbReference>
<dbReference type="OMA" id="SHVWIEI"/>
<dbReference type="InterPro" id="IPR015915">
    <property type="entry name" value="Kelch-typ_b-propeller"/>
</dbReference>
<evidence type="ECO:0000259" key="1">
    <source>
        <dbReference type="Pfam" id="PF00646"/>
    </source>
</evidence>
<dbReference type="GO" id="GO:0005829">
    <property type="term" value="C:cytosol"/>
    <property type="evidence" value="ECO:0007669"/>
    <property type="project" value="TreeGrafter"/>
</dbReference>
<sequence>MAMPIIMLEEEDPIYGDMLEETLSRVPLIDLIPTLRVSKSWNQAVHSSLLSRNPPKPWLIIHSQATRHPYAATTRAYDPRSRVWIKMSQPASIIRHATALRSSNSNFLYMLSPSKLSFSFDKLNLRWHHVDAPLLWRGDPIVTKVGDSIVVAGGTCHFEDDPLAVEIYSIKNRSWRTCDSMPARLKDSAASTWLSVAATPEKLFVMEKHSGATYWFDLDSNDWSKQFDLRPDQRCFYSVIGCVKERLILVGLIGDVENVEKVKVWEVGYDSNSGSFDRYMEIGEMPRLFVEKLESETFGISSINICLAGSFVYIYNPEKVEEVVACELIKGGGCNWGSVHNAVSGGGCGMERVVFTCADVKVEELERALRAENRRFEVVNV</sequence>
<accession>A0A068V028</accession>
<dbReference type="SUPFAM" id="SSF81383">
    <property type="entry name" value="F-box domain"/>
    <property type="match status" value="1"/>
</dbReference>
<keyword evidence="3" id="KW-1185">Reference proteome</keyword>
<proteinExistence type="predicted"/>
<dbReference type="FunCoup" id="A0A068V028">
    <property type="interactions" value="672"/>
</dbReference>
<name>A0A068V028_COFCA</name>
<dbReference type="PANTHER" id="PTHR24414:SF44">
    <property type="entry name" value="F-BOX DOMAIN-CONTAINING PROTEIN"/>
    <property type="match status" value="1"/>
</dbReference>
<reference evidence="3" key="1">
    <citation type="journal article" date="2014" name="Science">
        <title>The coffee genome provides insight into the convergent evolution of caffeine biosynthesis.</title>
        <authorList>
            <person name="Denoeud F."/>
            <person name="Carretero-Paulet L."/>
            <person name="Dereeper A."/>
            <person name="Droc G."/>
            <person name="Guyot R."/>
            <person name="Pietrella M."/>
            <person name="Zheng C."/>
            <person name="Alberti A."/>
            <person name="Anthony F."/>
            <person name="Aprea G."/>
            <person name="Aury J.M."/>
            <person name="Bento P."/>
            <person name="Bernard M."/>
            <person name="Bocs S."/>
            <person name="Campa C."/>
            <person name="Cenci A."/>
            <person name="Combes M.C."/>
            <person name="Crouzillat D."/>
            <person name="Da Silva C."/>
            <person name="Daddiego L."/>
            <person name="De Bellis F."/>
            <person name="Dussert S."/>
            <person name="Garsmeur O."/>
            <person name="Gayraud T."/>
            <person name="Guignon V."/>
            <person name="Jahn K."/>
            <person name="Jamilloux V."/>
            <person name="Joet T."/>
            <person name="Labadie K."/>
            <person name="Lan T."/>
            <person name="Leclercq J."/>
            <person name="Lepelley M."/>
            <person name="Leroy T."/>
            <person name="Li L.T."/>
            <person name="Librado P."/>
            <person name="Lopez L."/>
            <person name="Munoz A."/>
            <person name="Noel B."/>
            <person name="Pallavicini A."/>
            <person name="Perrotta G."/>
            <person name="Poncet V."/>
            <person name="Pot D."/>
            <person name="Priyono X."/>
            <person name="Rigoreau M."/>
            <person name="Rouard M."/>
            <person name="Rozas J."/>
            <person name="Tranchant-Dubreuil C."/>
            <person name="VanBuren R."/>
            <person name="Zhang Q."/>
            <person name="Andrade A.C."/>
            <person name="Argout X."/>
            <person name="Bertrand B."/>
            <person name="de Kochko A."/>
            <person name="Graziosi G."/>
            <person name="Henry R.J."/>
            <person name="Jayarama X."/>
            <person name="Ming R."/>
            <person name="Nagai C."/>
            <person name="Rounsley S."/>
            <person name="Sankoff D."/>
            <person name="Giuliano G."/>
            <person name="Albert V.A."/>
            <person name="Wincker P."/>
            <person name="Lashermes P."/>
        </authorList>
    </citation>
    <scope>NUCLEOTIDE SEQUENCE [LARGE SCALE GENOMIC DNA]</scope>
    <source>
        <strain evidence="3">cv. DH200-94</strain>
    </source>
</reference>
<dbReference type="PANTHER" id="PTHR24414">
    <property type="entry name" value="F-BOX/KELCH-REPEAT PROTEIN SKIP4"/>
    <property type="match status" value="1"/>
</dbReference>
<dbReference type="Gramene" id="CDP13188">
    <property type="protein sequence ID" value="CDP13188"/>
    <property type="gene ID" value="GSCOC_T00038049001"/>
</dbReference>
<feature type="domain" description="F-box" evidence="1">
    <location>
        <begin position="17"/>
        <end position="49"/>
    </location>
</feature>